<gene>
    <name evidence="1" type="ORF">EV652_11234</name>
</gene>
<accession>A0A4R2H5E3</accession>
<evidence type="ECO:0000313" key="2">
    <source>
        <dbReference type="Proteomes" id="UP000294508"/>
    </source>
</evidence>
<dbReference type="OrthoDB" id="5526358at2"/>
<name>A0A4R2H5E3_9ACTN</name>
<evidence type="ECO:0000313" key="1">
    <source>
        <dbReference type="EMBL" id="TCO20288.1"/>
    </source>
</evidence>
<dbReference type="Proteomes" id="UP000294508">
    <property type="component" value="Unassembled WGS sequence"/>
</dbReference>
<reference evidence="1 2" key="1">
    <citation type="journal article" date="2015" name="Stand. Genomic Sci.">
        <title>Genomic Encyclopedia of Bacterial and Archaeal Type Strains, Phase III: the genomes of soil and plant-associated and newly described type strains.</title>
        <authorList>
            <person name="Whitman W.B."/>
            <person name="Woyke T."/>
            <person name="Klenk H.P."/>
            <person name="Zhou Y."/>
            <person name="Lilburn T.G."/>
            <person name="Beck B.J."/>
            <person name="De Vos P."/>
            <person name="Vandamme P."/>
            <person name="Eisen J.A."/>
            <person name="Garrity G."/>
            <person name="Hugenholtz P."/>
            <person name="Kyrpides N.C."/>
        </authorList>
    </citation>
    <scope>NUCLEOTIDE SEQUENCE [LARGE SCALE GENOMIC DNA]</scope>
    <source>
        <strain evidence="1 2">VKM Ac-2572</strain>
    </source>
</reference>
<dbReference type="RefSeq" id="WP_132212822.1">
    <property type="nucleotide sequence ID" value="NZ_SLWN01000012.1"/>
</dbReference>
<protein>
    <submittedName>
        <fullName evidence="1">MerR-like DNA binding protein</fullName>
    </submittedName>
</protein>
<organism evidence="1 2">
    <name type="scientific">Kribbella steppae</name>
    <dbReference type="NCBI Taxonomy" id="2512223"/>
    <lineage>
        <taxon>Bacteria</taxon>
        <taxon>Bacillati</taxon>
        <taxon>Actinomycetota</taxon>
        <taxon>Actinomycetes</taxon>
        <taxon>Propionibacteriales</taxon>
        <taxon>Kribbellaceae</taxon>
        <taxon>Kribbella</taxon>
    </lineage>
</organism>
<dbReference type="Gene3D" id="1.10.1660.10">
    <property type="match status" value="1"/>
</dbReference>
<keyword evidence="2" id="KW-1185">Reference proteome</keyword>
<sequence length="102" mass="11537">MTYPLTRPTRLALEDFARLTGAHPELLKRFVALGLLEATTDSTGELWFRPQQLALVARIQRLRAGFALNYAALGLVMDLLDRIAVLEAERRRFARGGARTWI</sequence>
<dbReference type="Pfam" id="PF13591">
    <property type="entry name" value="MerR_2"/>
    <property type="match status" value="1"/>
</dbReference>
<dbReference type="EMBL" id="SLWN01000012">
    <property type="protein sequence ID" value="TCO20288.1"/>
    <property type="molecule type" value="Genomic_DNA"/>
</dbReference>
<proteinExistence type="predicted"/>
<comment type="caution">
    <text evidence="1">The sequence shown here is derived from an EMBL/GenBank/DDBJ whole genome shotgun (WGS) entry which is preliminary data.</text>
</comment>
<dbReference type="AlphaFoldDB" id="A0A4R2H5E3"/>